<dbReference type="PANTHER" id="PTHR47526">
    <property type="entry name" value="ATP-DEPENDENT DNA HELICASE"/>
    <property type="match status" value="1"/>
</dbReference>
<evidence type="ECO:0000256" key="3">
    <source>
        <dbReference type="ARBA" id="ARBA00022833"/>
    </source>
</evidence>
<evidence type="ECO:0000313" key="7">
    <source>
        <dbReference type="RefSeq" id="XP_013858282.1"/>
    </source>
</evidence>
<keyword evidence="3" id="KW-0862">Zinc</keyword>
<dbReference type="Proteomes" id="UP000192220">
    <property type="component" value="Unplaced"/>
</dbReference>
<evidence type="ECO:0000259" key="5">
    <source>
        <dbReference type="PROSITE" id="PS50966"/>
    </source>
</evidence>
<dbReference type="OrthoDB" id="6155932at2759"/>
<dbReference type="RefSeq" id="XP_013858282.1">
    <property type="nucleotide sequence ID" value="XM_014002828.1"/>
</dbReference>
<dbReference type="Gene3D" id="3.30.40.10">
    <property type="entry name" value="Zinc/RING finger domain, C3HC4 (zinc finger)"/>
    <property type="match status" value="1"/>
</dbReference>
<evidence type="ECO:0000256" key="1">
    <source>
        <dbReference type="ARBA" id="ARBA00022723"/>
    </source>
</evidence>
<dbReference type="SUPFAM" id="SSF57903">
    <property type="entry name" value="FYVE/PHD zinc finger"/>
    <property type="match status" value="1"/>
</dbReference>
<gene>
    <name evidence="7" type="primary">LOC106513817</name>
</gene>
<reference evidence="7" key="1">
    <citation type="submission" date="2025-08" db="UniProtKB">
        <authorList>
            <consortium name="RefSeq"/>
        </authorList>
    </citation>
    <scope>IDENTIFICATION</scope>
    <source>
        <strain evidence="7">Quisiro</strain>
        <tissue evidence="7">Liver</tissue>
    </source>
</reference>
<organism evidence="6 7">
    <name type="scientific">Austrofundulus limnaeus</name>
    <name type="common">Annual killifish</name>
    <dbReference type="NCBI Taxonomy" id="52670"/>
    <lineage>
        <taxon>Eukaryota</taxon>
        <taxon>Metazoa</taxon>
        <taxon>Chordata</taxon>
        <taxon>Craniata</taxon>
        <taxon>Vertebrata</taxon>
        <taxon>Euteleostomi</taxon>
        <taxon>Actinopterygii</taxon>
        <taxon>Neopterygii</taxon>
        <taxon>Teleostei</taxon>
        <taxon>Neoteleostei</taxon>
        <taxon>Acanthomorphata</taxon>
        <taxon>Ovalentaria</taxon>
        <taxon>Atherinomorphae</taxon>
        <taxon>Cyprinodontiformes</taxon>
        <taxon>Rivulidae</taxon>
        <taxon>Austrofundulus</taxon>
    </lineage>
</organism>
<proteinExistence type="predicted"/>
<dbReference type="GO" id="GO:0006281">
    <property type="term" value="P:DNA repair"/>
    <property type="evidence" value="ECO:0007669"/>
    <property type="project" value="UniProtKB-ARBA"/>
</dbReference>
<dbReference type="InterPro" id="IPR011011">
    <property type="entry name" value="Znf_FYVE_PHD"/>
</dbReference>
<dbReference type="InterPro" id="IPR011335">
    <property type="entry name" value="Restrct_endonuc-II-like"/>
</dbReference>
<dbReference type="CDD" id="cd22343">
    <property type="entry name" value="PDDEXK_lambda_exonuclease-like"/>
    <property type="match status" value="1"/>
</dbReference>
<dbReference type="InterPro" id="IPR019080">
    <property type="entry name" value="YqaJ_viral_recombinase"/>
</dbReference>
<dbReference type="InterPro" id="IPR019786">
    <property type="entry name" value="Zinc_finger_PHD-type_CS"/>
</dbReference>
<dbReference type="InterPro" id="IPR007527">
    <property type="entry name" value="Znf_SWIM"/>
</dbReference>
<dbReference type="AlphaFoldDB" id="A0A2I4AS21"/>
<dbReference type="GO" id="GO:0008270">
    <property type="term" value="F:zinc ion binding"/>
    <property type="evidence" value="ECO:0007669"/>
    <property type="project" value="UniProtKB-KW"/>
</dbReference>
<dbReference type="InterPro" id="IPR011604">
    <property type="entry name" value="PDDEXK-like_dom_sf"/>
</dbReference>
<dbReference type="Gene3D" id="3.90.320.10">
    <property type="match status" value="1"/>
</dbReference>
<name>A0A2I4AS21_AUSLI</name>
<dbReference type="PROSITE" id="PS50966">
    <property type="entry name" value="ZF_SWIM"/>
    <property type="match status" value="1"/>
</dbReference>
<keyword evidence="6" id="KW-1185">Reference proteome</keyword>
<dbReference type="GeneID" id="106513817"/>
<keyword evidence="2 4" id="KW-0863">Zinc-finger</keyword>
<protein>
    <submittedName>
        <fullName evidence="7">Uncharacterized protein LOC106513817 isoform X2</fullName>
    </submittedName>
</protein>
<evidence type="ECO:0000256" key="4">
    <source>
        <dbReference type="PROSITE-ProRule" id="PRU00325"/>
    </source>
</evidence>
<dbReference type="PROSITE" id="PS01359">
    <property type="entry name" value="ZF_PHD_1"/>
    <property type="match status" value="1"/>
</dbReference>
<dbReference type="InterPro" id="IPR001965">
    <property type="entry name" value="Znf_PHD"/>
</dbReference>
<dbReference type="SMART" id="SM00249">
    <property type="entry name" value="PHD"/>
    <property type="match status" value="1"/>
</dbReference>
<dbReference type="PANTHER" id="PTHR47526:SF3">
    <property type="entry name" value="PHD-TYPE DOMAIN-CONTAINING PROTEIN"/>
    <property type="match status" value="1"/>
</dbReference>
<dbReference type="InterPro" id="IPR013083">
    <property type="entry name" value="Znf_RING/FYVE/PHD"/>
</dbReference>
<feature type="domain" description="SWIM-type" evidence="5">
    <location>
        <begin position="22"/>
        <end position="58"/>
    </location>
</feature>
<dbReference type="Pfam" id="PF09588">
    <property type="entry name" value="YqaJ"/>
    <property type="match status" value="1"/>
</dbReference>
<dbReference type="SUPFAM" id="SSF52980">
    <property type="entry name" value="Restriction endonuclease-like"/>
    <property type="match status" value="1"/>
</dbReference>
<keyword evidence="1" id="KW-0479">Metal-binding</keyword>
<accession>A0A2I4AS21</accession>
<evidence type="ECO:0000256" key="2">
    <source>
        <dbReference type="ARBA" id="ARBA00022771"/>
    </source>
</evidence>
<sequence>MKPRSRMLVNQSEDTNKKPHDVWVIIQPDGDVVSSHCTCGSVLSEACSHVVAALFAIDACVRIQQDVACSYHQYLTESTCDNHFLAPVKRNKTTHNCSDTPVHVPAPTEDEIKQFYKSVADSGAKSVILSVLPDYCEEFRTPKLPPPLTDLYDEVNTQLSFSDLLDQCSNAFSRLIVTPDQATIIEEQTRGFIQSRQRLKQETGRITASTLKSVCQTKLADPPLSLIRTICYPDMTCSTETTKWVCNHESTSWKLYEELHKLTHKQAEISNETGLNINPLYPHMAAVPDGYVTCLCCGEGIVEVMCSLCFLKTTEGELPKVLDFCLHLVNGSMRLKTDHDFFYQVQTQLHITNKKYCDFVVCIPTNIHIERIFPDENFWQKCVEASKAFYIHAVLPELMVKWYSRQKHPTEDEITALIEPFCYCRTTRKGIIIKCQSDTCKIKNFHLTCQGLKALPKKTWLCPECRTLSKASQLEHK</sequence>
<evidence type="ECO:0000313" key="6">
    <source>
        <dbReference type="Proteomes" id="UP000192220"/>
    </source>
</evidence>